<dbReference type="Pfam" id="PF01614">
    <property type="entry name" value="IclR_C"/>
    <property type="match status" value="1"/>
</dbReference>
<dbReference type="Pfam" id="PF09339">
    <property type="entry name" value="HTH_IclR"/>
    <property type="match status" value="1"/>
</dbReference>
<dbReference type="Proteomes" id="UP000216207">
    <property type="component" value="Unassembled WGS sequence"/>
</dbReference>
<evidence type="ECO:0000256" key="3">
    <source>
        <dbReference type="ARBA" id="ARBA00023163"/>
    </source>
</evidence>
<dbReference type="PROSITE" id="PS51077">
    <property type="entry name" value="HTH_ICLR"/>
    <property type="match status" value="1"/>
</dbReference>
<evidence type="ECO:0000256" key="1">
    <source>
        <dbReference type="ARBA" id="ARBA00023015"/>
    </source>
</evidence>
<dbReference type="GO" id="GO:0045892">
    <property type="term" value="P:negative regulation of DNA-templated transcription"/>
    <property type="evidence" value="ECO:0007669"/>
    <property type="project" value="UniProtKB-ARBA"/>
</dbReference>
<evidence type="ECO:0000313" key="4">
    <source>
        <dbReference type="EMBL" id="PAE88485.1"/>
    </source>
</evidence>
<dbReference type="SUPFAM" id="SSF46785">
    <property type="entry name" value="Winged helix' DNA-binding domain"/>
    <property type="match status" value="1"/>
</dbReference>
<keyword evidence="1" id="KW-0805">Transcription regulation</keyword>
<keyword evidence="3" id="KW-0804">Transcription</keyword>
<gene>
    <name evidence="4" type="ORF">CHH72_12655</name>
</gene>
<accession>A0A268NZJ0</accession>
<dbReference type="Gene3D" id="1.10.10.10">
    <property type="entry name" value="Winged helix-like DNA-binding domain superfamily/Winged helix DNA-binding domain"/>
    <property type="match status" value="1"/>
</dbReference>
<dbReference type="InterPro" id="IPR014757">
    <property type="entry name" value="Tscrpt_reg_IclR_C"/>
</dbReference>
<sequence>MLKTVHQALEILKMFTKEKPVWGGRELSNATGINHTKIYRILETLEAQNFLTKDAETKKYSLGFAVWELGSIMYDQLNVKELIRPSLARLTEKTGESTFLTILDGKEALTLEVVEPANKVKFSVSAGSRAPLYVGASYRSILAYMPDEAIEEVIAGGLKAYTDRTMTSEIELRNELATIRKRGFAISHGEYTEDVIALAMPLFHEGRIVGSITISGPAYRFNEERFDSCLPLLREAITDISEKIERYQIVLK</sequence>
<dbReference type="PANTHER" id="PTHR30136">
    <property type="entry name" value="HELIX-TURN-HELIX TRANSCRIPTIONAL REGULATOR, ICLR FAMILY"/>
    <property type="match status" value="1"/>
</dbReference>
<keyword evidence="2" id="KW-0238">DNA-binding</keyword>
<dbReference type="InterPro" id="IPR005471">
    <property type="entry name" value="Tscrpt_reg_IclR_N"/>
</dbReference>
<dbReference type="InterPro" id="IPR036390">
    <property type="entry name" value="WH_DNA-bd_sf"/>
</dbReference>
<evidence type="ECO:0000256" key="2">
    <source>
        <dbReference type="ARBA" id="ARBA00023125"/>
    </source>
</evidence>
<protein>
    <submittedName>
        <fullName evidence="4">IclR family transcriptional regulator</fullName>
    </submittedName>
</protein>
<dbReference type="EMBL" id="NPCC01000015">
    <property type="protein sequence ID" value="PAE88485.1"/>
    <property type="molecule type" value="Genomic_DNA"/>
</dbReference>
<dbReference type="Gene3D" id="3.30.450.40">
    <property type="match status" value="1"/>
</dbReference>
<dbReference type="GO" id="GO:0003677">
    <property type="term" value="F:DNA binding"/>
    <property type="evidence" value="ECO:0007669"/>
    <property type="project" value="UniProtKB-KW"/>
</dbReference>
<proteinExistence type="predicted"/>
<comment type="caution">
    <text evidence="4">The sequence shown here is derived from an EMBL/GenBank/DDBJ whole genome shotgun (WGS) entry which is preliminary data.</text>
</comment>
<dbReference type="GO" id="GO:0003700">
    <property type="term" value="F:DNA-binding transcription factor activity"/>
    <property type="evidence" value="ECO:0007669"/>
    <property type="project" value="TreeGrafter"/>
</dbReference>
<dbReference type="PROSITE" id="PS51078">
    <property type="entry name" value="ICLR_ED"/>
    <property type="match status" value="1"/>
</dbReference>
<dbReference type="RefSeq" id="WP_035205254.1">
    <property type="nucleotide sequence ID" value="NZ_BOQQ01000007.1"/>
</dbReference>
<name>A0A268NZJ0_SHOCL</name>
<dbReference type="InterPro" id="IPR036388">
    <property type="entry name" value="WH-like_DNA-bd_sf"/>
</dbReference>
<dbReference type="AlphaFoldDB" id="A0A268NZJ0"/>
<dbReference type="PANTHER" id="PTHR30136:SF24">
    <property type="entry name" value="HTH-TYPE TRANSCRIPTIONAL REPRESSOR ALLR"/>
    <property type="match status" value="1"/>
</dbReference>
<evidence type="ECO:0000313" key="5">
    <source>
        <dbReference type="Proteomes" id="UP000216207"/>
    </source>
</evidence>
<reference evidence="4 5" key="1">
    <citation type="submission" date="2017-07" db="EMBL/GenBank/DDBJ databases">
        <title>Isolation and whole genome analysis of endospore-forming bacteria from heroin.</title>
        <authorList>
            <person name="Kalinowski J."/>
            <person name="Ahrens B."/>
            <person name="Al-Dilaimi A."/>
            <person name="Winkler A."/>
            <person name="Wibberg D."/>
            <person name="Schleenbecker U."/>
            <person name="Ruckert C."/>
            <person name="Wolfel R."/>
            <person name="Grass G."/>
        </authorList>
    </citation>
    <scope>NUCLEOTIDE SEQUENCE [LARGE SCALE GENOMIC DNA]</scope>
    <source>
        <strain evidence="4 5">7539</strain>
    </source>
</reference>
<organism evidence="4 5">
    <name type="scientific">Shouchella clausii</name>
    <name type="common">Alkalihalobacillus clausii</name>
    <dbReference type="NCBI Taxonomy" id="79880"/>
    <lineage>
        <taxon>Bacteria</taxon>
        <taxon>Bacillati</taxon>
        <taxon>Bacillota</taxon>
        <taxon>Bacilli</taxon>
        <taxon>Bacillales</taxon>
        <taxon>Bacillaceae</taxon>
        <taxon>Shouchella</taxon>
    </lineage>
</organism>
<dbReference type="SMART" id="SM00346">
    <property type="entry name" value="HTH_ICLR"/>
    <property type="match status" value="1"/>
</dbReference>
<dbReference type="SUPFAM" id="SSF55781">
    <property type="entry name" value="GAF domain-like"/>
    <property type="match status" value="1"/>
</dbReference>
<dbReference type="InterPro" id="IPR050707">
    <property type="entry name" value="HTH_MetabolicPath_Reg"/>
</dbReference>
<dbReference type="InterPro" id="IPR029016">
    <property type="entry name" value="GAF-like_dom_sf"/>
</dbReference>